<dbReference type="AlphaFoldDB" id="A0A175VKF5"/>
<keyword evidence="1" id="KW-1133">Transmembrane helix</keyword>
<accession>A0A175VKF5</accession>
<dbReference type="RefSeq" id="WP_026458008.1">
    <property type="nucleotide sequence ID" value="NZ_JAAKOF010000001.1"/>
</dbReference>
<dbReference type="GO" id="GO:0043683">
    <property type="term" value="P:type IV pilus assembly"/>
    <property type="evidence" value="ECO:0007669"/>
    <property type="project" value="InterPro"/>
</dbReference>
<evidence type="ECO:0000313" key="2">
    <source>
        <dbReference type="EMBL" id="KXU81010.1"/>
    </source>
</evidence>
<dbReference type="Proteomes" id="UP000078435">
    <property type="component" value="Unassembled WGS sequence"/>
</dbReference>
<proteinExistence type="predicted"/>
<sequence length="129" mass="14773">MKYLSEGARVRGFSLTELLITMTVVSILAAIALPTYRDYLEKGRRYEAQQLMMEQALALERIFTEQGRYPVQFTLPTNSDFYQFSYSQLAQYTYLLKATPTRLQKDSCGTLTLDHTGYRAAARSDCWGS</sequence>
<organism evidence="2 3">
    <name type="scientific">Aeromonas enteropelogenes</name>
    <name type="common">Aeromonas trota</name>
    <dbReference type="NCBI Taxonomy" id="29489"/>
    <lineage>
        <taxon>Bacteria</taxon>
        <taxon>Pseudomonadati</taxon>
        <taxon>Pseudomonadota</taxon>
        <taxon>Gammaproteobacteria</taxon>
        <taxon>Aeromonadales</taxon>
        <taxon>Aeromonadaceae</taxon>
        <taxon>Aeromonas</taxon>
    </lineage>
</organism>
<dbReference type="InterPro" id="IPR045584">
    <property type="entry name" value="Pilin-like"/>
</dbReference>
<reference evidence="2 3" key="1">
    <citation type="submission" date="2016-02" db="EMBL/GenBank/DDBJ databases">
        <title>Draft genome sequence of Aeromonas trota strain 1999lcr isolated from cerebrospinal fluid (CSF).</title>
        <authorList>
            <person name="Dallagassa C.B."/>
            <person name="Prediger K.C."/>
            <person name="Weiss V.A."/>
            <person name="Assis F.E."/>
            <person name="Baura V."/>
            <person name="Cruz L.M."/>
            <person name="Souza E.M."/>
            <person name="Pedrosa F.O."/>
            <person name="Fadel-Picheth C.M."/>
        </authorList>
    </citation>
    <scope>NUCLEOTIDE SEQUENCE [LARGE SCALE GENOMIC DNA]</scope>
    <source>
        <strain evidence="2 3">1999lcr</strain>
    </source>
</reference>
<dbReference type="EMBL" id="JMGO02000003">
    <property type="protein sequence ID" value="KXU81010.1"/>
    <property type="molecule type" value="Genomic_DNA"/>
</dbReference>
<name>A0A175VKF5_AEREN</name>
<keyword evidence="1" id="KW-0812">Transmembrane</keyword>
<dbReference type="SUPFAM" id="SSF54523">
    <property type="entry name" value="Pili subunits"/>
    <property type="match status" value="1"/>
</dbReference>
<keyword evidence="1" id="KW-0472">Membrane</keyword>
<dbReference type="InterPro" id="IPR012902">
    <property type="entry name" value="N_methyl_site"/>
</dbReference>
<dbReference type="Gene3D" id="3.30.700.10">
    <property type="entry name" value="Glycoprotein, Type 4 Pilin"/>
    <property type="match status" value="1"/>
</dbReference>
<feature type="transmembrane region" description="Helical" evidence="1">
    <location>
        <begin position="12"/>
        <end position="36"/>
    </location>
</feature>
<protein>
    <submittedName>
        <fullName evidence="2">N-terminal cleavage protein</fullName>
    </submittedName>
</protein>
<dbReference type="NCBIfam" id="TIGR02532">
    <property type="entry name" value="IV_pilin_GFxxxE"/>
    <property type="match status" value="1"/>
</dbReference>
<evidence type="ECO:0000313" key="3">
    <source>
        <dbReference type="Proteomes" id="UP000078435"/>
    </source>
</evidence>
<evidence type="ECO:0000256" key="1">
    <source>
        <dbReference type="SAM" id="Phobius"/>
    </source>
</evidence>
<dbReference type="Pfam" id="PF16732">
    <property type="entry name" value="ComP_DUS"/>
    <property type="match status" value="1"/>
</dbReference>
<comment type="caution">
    <text evidence="2">The sequence shown here is derived from an EMBL/GenBank/DDBJ whole genome shotgun (WGS) entry which is preliminary data.</text>
</comment>
<gene>
    <name evidence="2" type="ORF">LCR_13100</name>
</gene>
<dbReference type="Pfam" id="PF07963">
    <property type="entry name" value="N_methyl"/>
    <property type="match status" value="1"/>
</dbReference>
<dbReference type="InterPro" id="IPR031982">
    <property type="entry name" value="PilE-like"/>
</dbReference>